<organism evidence="1">
    <name type="scientific">Solanum lycopersicum</name>
    <name type="common">Tomato</name>
    <name type="synonym">Lycopersicon esculentum</name>
    <dbReference type="NCBI Taxonomy" id="4081"/>
    <lineage>
        <taxon>Eukaryota</taxon>
        <taxon>Viridiplantae</taxon>
        <taxon>Streptophyta</taxon>
        <taxon>Embryophyta</taxon>
        <taxon>Tracheophyta</taxon>
        <taxon>Spermatophyta</taxon>
        <taxon>Magnoliopsida</taxon>
        <taxon>eudicotyledons</taxon>
        <taxon>Gunneridae</taxon>
        <taxon>Pentapetalae</taxon>
        <taxon>asterids</taxon>
        <taxon>lamiids</taxon>
        <taxon>Solanales</taxon>
        <taxon>Solanaceae</taxon>
        <taxon>Solanoideae</taxon>
        <taxon>Solaneae</taxon>
        <taxon>Solanum</taxon>
        <taxon>Solanum subgen. Lycopersicon</taxon>
    </lineage>
</organism>
<proteinExistence type="predicted"/>
<evidence type="ECO:0000313" key="1">
    <source>
        <dbReference type="EnsemblPlants" id="Solyc09g055450.2.1.1"/>
    </source>
</evidence>
<dbReference type="PaxDb" id="4081-Solyc09g055450.1.1"/>
<evidence type="ECO:0000313" key="2">
    <source>
        <dbReference type="Proteomes" id="UP000004994"/>
    </source>
</evidence>
<name>A0A3Q7I382_SOLLC</name>
<sequence length="23" mass="2621">MRMNSSVNPAIYVHPNMFTRPSA</sequence>
<dbReference type="AlphaFoldDB" id="A0A3Q7I382"/>
<reference evidence="1" key="1">
    <citation type="journal article" date="2012" name="Nature">
        <title>The tomato genome sequence provides insights into fleshy fruit evolution.</title>
        <authorList>
            <consortium name="Tomato Genome Consortium"/>
        </authorList>
    </citation>
    <scope>NUCLEOTIDE SEQUENCE [LARGE SCALE GENOMIC DNA]</scope>
    <source>
        <strain evidence="1">cv. Heinz 1706</strain>
    </source>
</reference>
<keyword evidence="2" id="KW-1185">Reference proteome</keyword>
<reference evidence="1" key="2">
    <citation type="submission" date="2019-01" db="UniProtKB">
        <authorList>
            <consortium name="EnsemblPlants"/>
        </authorList>
    </citation>
    <scope>IDENTIFICATION</scope>
    <source>
        <strain evidence="1">cv. Heinz 1706</strain>
    </source>
</reference>
<protein>
    <submittedName>
        <fullName evidence="1">Uncharacterized protein</fullName>
    </submittedName>
</protein>
<dbReference type="InParanoid" id="A0A3Q7I382"/>
<dbReference type="EnsemblPlants" id="Solyc09g055450.2.1">
    <property type="protein sequence ID" value="Solyc09g055450.2.1.1"/>
    <property type="gene ID" value="Solyc09g055450.2"/>
</dbReference>
<dbReference type="Proteomes" id="UP000004994">
    <property type="component" value="Chromosome 9"/>
</dbReference>
<accession>A0A3Q7I382</accession>
<dbReference type="Gramene" id="Solyc09g055450.2.1">
    <property type="protein sequence ID" value="Solyc09g055450.2.1.1"/>
    <property type="gene ID" value="Solyc09g055450.2"/>
</dbReference>